<dbReference type="EMBL" id="JAUIZM010000019">
    <property type="protein sequence ID" value="KAK1352130.1"/>
    <property type="molecule type" value="Genomic_DNA"/>
</dbReference>
<comment type="caution">
    <text evidence="8">The sequence shown here is derived from an EMBL/GenBank/DDBJ whole genome shotgun (WGS) entry which is preliminary data.</text>
</comment>
<name>A0AAD8GNK6_9APIA</name>
<comment type="subcellular location">
    <subcellularLocation>
        <location evidence="1">Nucleus</location>
    </subcellularLocation>
</comment>
<organism evidence="8 9">
    <name type="scientific">Heracleum sosnowskyi</name>
    <dbReference type="NCBI Taxonomy" id="360622"/>
    <lineage>
        <taxon>Eukaryota</taxon>
        <taxon>Viridiplantae</taxon>
        <taxon>Streptophyta</taxon>
        <taxon>Embryophyta</taxon>
        <taxon>Tracheophyta</taxon>
        <taxon>Spermatophyta</taxon>
        <taxon>Magnoliopsida</taxon>
        <taxon>eudicotyledons</taxon>
        <taxon>Gunneridae</taxon>
        <taxon>Pentapetalae</taxon>
        <taxon>asterids</taxon>
        <taxon>campanulids</taxon>
        <taxon>Apiales</taxon>
        <taxon>Apiaceae</taxon>
        <taxon>Apioideae</taxon>
        <taxon>apioid superclade</taxon>
        <taxon>Tordylieae</taxon>
        <taxon>Tordyliinae</taxon>
        <taxon>Heracleum</taxon>
    </lineage>
</organism>
<evidence type="ECO:0000313" key="8">
    <source>
        <dbReference type="EMBL" id="KAK1352130.1"/>
    </source>
</evidence>
<keyword evidence="4" id="KW-0804">Transcription</keyword>
<dbReference type="InterPro" id="IPR016177">
    <property type="entry name" value="DNA-bd_dom_sf"/>
</dbReference>
<keyword evidence="3" id="KW-0238">DNA-binding</keyword>
<dbReference type="AlphaFoldDB" id="A0AAD8GNK6"/>
<dbReference type="PANTHER" id="PTHR32467">
    <property type="entry name" value="AP2-LIKE ETHYLENE-RESPONSIVE TRANSCRIPTION FACTOR"/>
    <property type="match status" value="1"/>
</dbReference>
<reference evidence="8" key="1">
    <citation type="submission" date="2023-02" db="EMBL/GenBank/DDBJ databases">
        <title>Genome of toxic invasive species Heracleum sosnowskyi carries increased number of genes despite the absence of recent whole-genome duplications.</title>
        <authorList>
            <person name="Schelkunov M."/>
            <person name="Shtratnikova V."/>
            <person name="Makarenko M."/>
            <person name="Klepikova A."/>
            <person name="Omelchenko D."/>
            <person name="Novikova G."/>
            <person name="Obukhova E."/>
            <person name="Bogdanov V."/>
            <person name="Penin A."/>
            <person name="Logacheva M."/>
        </authorList>
    </citation>
    <scope>NUCLEOTIDE SEQUENCE</scope>
    <source>
        <strain evidence="8">Hsosn_3</strain>
        <tissue evidence="8">Leaf</tissue>
    </source>
</reference>
<dbReference type="PANTHER" id="PTHR32467:SF172">
    <property type="entry name" value="OS09G0423800 PROTEIN"/>
    <property type="match status" value="1"/>
</dbReference>
<evidence type="ECO:0000256" key="2">
    <source>
        <dbReference type="ARBA" id="ARBA00023015"/>
    </source>
</evidence>
<dbReference type="Proteomes" id="UP001237642">
    <property type="component" value="Unassembled WGS sequence"/>
</dbReference>
<dbReference type="GO" id="GO:0003700">
    <property type="term" value="F:DNA-binding transcription factor activity"/>
    <property type="evidence" value="ECO:0007669"/>
    <property type="project" value="InterPro"/>
</dbReference>
<dbReference type="Gene3D" id="3.30.730.10">
    <property type="entry name" value="AP2/ERF domain"/>
    <property type="match status" value="1"/>
</dbReference>
<dbReference type="GO" id="GO:0005634">
    <property type="term" value="C:nucleus"/>
    <property type="evidence" value="ECO:0007669"/>
    <property type="project" value="UniProtKB-SubCell"/>
</dbReference>
<proteinExistence type="predicted"/>
<feature type="domain" description="AP2/ERF" evidence="7">
    <location>
        <begin position="43"/>
        <end position="107"/>
    </location>
</feature>
<keyword evidence="9" id="KW-1185">Reference proteome</keyword>
<reference evidence="8" key="2">
    <citation type="submission" date="2023-05" db="EMBL/GenBank/DDBJ databases">
        <authorList>
            <person name="Schelkunov M.I."/>
        </authorList>
    </citation>
    <scope>NUCLEOTIDE SEQUENCE</scope>
    <source>
        <strain evidence="8">Hsosn_3</strain>
        <tissue evidence="8">Leaf</tissue>
    </source>
</reference>
<evidence type="ECO:0000313" key="9">
    <source>
        <dbReference type="Proteomes" id="UP001237642"/>
    </source>
</evidence>
<dbReference type="InterPro" id="IPR001471">
    <property type="entry name" value="AP2/ERF_dom"/>
</dbReference>
<accession>A0AAD8GNK6</accession>
<keyword evidence="2" id="KW-0805">Transcription regulation</keyword>
<sequence>MIHFSFSCANPSSESISHTITSKKNNLKDVEEGDTAPRNKTSIYKGVTKHKLSERFEAHLWDRDASNDSQRRKKGRQGAYDNEESAAHAYDLAALKYWGLATMLNSGRIIRKRY</sequence>
<evidence type="ECO:0000256" key="1">
    <source>
        <dbReference type="ARBA" id="ARBA00004123"/>
    </source>
</evidence>
<evidence type="ECO:0000256" key="5">
    <source>
        <dbReference type="ARBA" id="ARBA00023242"/>
    </source>
</evidence>
<dbReference type="InterPro" id="IPR036955">
    <property type="entry name" value="AP2/ERF_dom_sf"/>
</dbReference>
<dbReference type="SMART" id="SM00380">
    <property type="entry name" value="AP2"/>
    <property type="match status" value="1"/>
</dbReference>
<dbReference type="SUPFAM" id="SSF54171">
    <property type="entry name" value="DNA-binding domain"/>
    <property type="match status" value="1"/>
</dbReference>
<feature type="compositionally biased region" description="Polar residues" evidence="6">
    <location>
        <begin position="7"/>
        <end position="24"/>
    </location>
</feature>
<keyword evidence="5" id="KW-0539">Nucleus</keyword>
<protein>
    <submittedName>
        <fullName evidence="8">Ap2-like ethylene-responsive transcription factor</fullName>
    </submittedName>
</protein>
<feature type="region of interest" description="Disordered" evidence="6">
    <location>
        <begin position="1"/>
        <end position="41"/>
    </location>
</feature>
<evidence type="ECO:0000256" key="3">
    <source>
        <dbReference type="ARBA" id="ARBA00023125"/>
    </source>
</evidence>
<dbReference type="PROSITE" id="PS51032">
    <property type="entry name" value="AP2_ERF"/>
    <property type="match status" value="1"/>
</dbReference>
<evidence type="ECO:0000256" key="6">
    <source>
        <dbReference type="SAM" id="MobiDB-lite"/>
    </source>
</evidence>
<gene>
    <name evidence="8" type="ORF">POM88_053634</name>
</gene>
<evidence type="ECO:0000259" key="7">
    <source>
        <dbReference type="PROSITE" id="PS51032"/>
    </source>
</evidence>
<dbReference type="GO" id="GO:0003677">
    <property type="term" value="F:DNA binding"/>
    <property type="evidence" value="ECO:0007669"/>
    <property type="project" value="UniProtKB-KW"/>
</dbReference>
<feature type="region of interest" description="Disordered" evidence="6">
    <location>
        <begin position="63"/>
        <end position="82"/>
    </location>
</feature>
<evidence type="ECO:0000256" key="4">
    <source>
        <dbReference type="ARBA" id="ARBA00023163"/>
    </source>
</evidence>